<keyword evidence="4 5" id="KW-0040">ANK repeat</keyword>
<dbReference type="Proteomes" id="UP000218418">
    <property type="component" value="Chromosome"/>
</dbReference>
<reference evidence="8 9" key="1">
    <citation type="submission" date="2017-06" db="EMBL/GenBank/DDBJ databases">
        <title>Genome sequencing of cyanobaciteial culture collection at National Institute for Environmental Studies (NIES).</title>
        <authorList>
            <person name="Hirose Y."/>
            <person name="Shimura Y."/>
            <person name="Fujisawa T."/>
            <person name="Nakamura Y."/>
            <person name="Kawachi M."/>
        </authorList>
    </citation>
    <scope>NUCLEOTIDE SEQUENCE [LARGE SCALE GENOMIC DNA]</scope>
    <source>
        <strain evidence="8 9">NIES-267</strain>
    </source>
</reference>
<evidence type="ECO:0000313" key="8">
    <source>
        <dbReference type="EMBL" id="BAY86527.1"/>
    </source>
</evidence>
<organism evidence="8 9">
    <name type="scientific">Calothrix parasitica NIES-267</name>
    <dbReference type="NCBI Taxonomy" id="1973488"/>
    <lineage>
        <taxon>Bacteria</taxon>
        <taxon>Bacillati</taxon>
        <taxon>Cyanobacteriota</taxon>
        <taxon>Cyanophyceae</taxon>
        <taxon>Nostocales</taxon>
        <taxon>Calotrichaceae</taxon>
        <taxon>Calothrix</taxon>
    </lineage>
</organism>
<feature type="repeat" description="ANK" evidence="5">
    <location>
        <begin position="675"/>
        <end position="710"/>
    </location>
</feature>
<dbReference type="InterPro" id="IPR017441">
    <property type="entry name" value="Protein_kinase_ATP_BS"/>
</dbReference>
<evidence type="ECO:0000256" key="6">
    <source>
        <dbReference type="PROSITE-ProRule" id="PRU10141"/>
    </source>
</evidence>
<dbReference type="PROSITE" id="PS00108">
    <property type="entry name" value="PROTEIN_KINASE_ST"/>
    <property type="match status" value="1"/>
</dbReference>
<evidence type="ECO:0000256" key="3">
    <source>
        <dbReference type="ARBA" id="ARBA00022840"/>
    </source>
</evidence>
<dbReference type="EMBL" id="AP018227">
    <property type="protein sequence ID" value="BAY86527.1"/>
    <property type="molecule type" value="Genomic_DNA"/>
</dbReference>
<keyword evidence="8" id="KW-0808">Transferase</keyword>
<dbReference type="PROSITE" id="PS50088">
    <property type="entry name" value="ANK_REPEAT"/>
    <property type="match status" value="7"/>
</dbReference>
<dbReference type="Pfam" id="PF13637">
    <property type="entry name" value="Ank_4"/>
    <property type="match status" value="2"/>
</dbReference>
<sequence>MEPLHQPNNIIAQKYKIISTLGEGGSGITYLAQDLQNNQNVALKALSLHRMTDWKAMELFEREAKILAQLNHPAIPDYLEYFDAEIDGEKYFYIAQQLAPGKSLAKLVEENFRTNEQQIKDIAKQILEILIYLHSQTPAVVHRDIKPQNIIYDKDGKVFLVDFGAVQDTYYSTFMRGSTVVGTYGYMSPEQFRGQSVPATDLYGLGATLLFLLTHRSPADFPTDGLKIDFRSRVKVSDDFADWLDKMLEPDLEDRFSSAREALEVLQGKRKVITATKKPMLWKAVVGMGFSVLVTVGVFHHYKWAILNRLAFVPTESICDNVNDIKNYVTYGGNPSLNLKSSDSSKRKKTLLRCAIEANSQPLAEFLIAKGANINEELHYVKSVDWAKFLIDKGADVNRKINYAQTPLHYAVINQRKDIVELLLSHQAGVNAEDKFGYTPLLLLFEIHRKNSNDLNIQLLNDYRVDVRYINAKSKRLRLPLMKLLVEKGANINIQNYQGYAPLHLAVKQNDREIVKYLIRKKAKVDIRTKNNAETPLMLAAKETAEIPIVKILTDNGADVNAKESDGNTPLHIASMNTQKSKDIIRLLVKSGANINAKANNGKTPLHNAIKVGKNRVKVLVDLGANVNAKDYKGETPIHTAIRHWINNRNEQDSIMNSIRYLVKSGANINAKNNNGLTLLHIVAKEGHLKDLDIVEFVSQLGASFGVKNN</sequence>
<dbReference type="PROSITE" id="PS00107">
    <property type="entry name" value="PROTEIN_KINASE_ATP"/>
    <property type="match status" value="1"/>
</dbReference>
<dbReference type="SMART" id="SM00248">
    <property type="entry name" value="ANK"/>
    <property type="match status" value="9"/>
</dbReference>
<dbReference type="InterPro" id="IPR011009">
    <property type="entry name" value="Kinase-like_dom_sf"/>
</dbReference>
<feature type="repeat" description="ANK" evidence="5">
    <location>
        <begin position="601"/>
        <end position="632"/>
    </location>
</feature>
<dbReference type="CDD" id="cd14014">
    <property type="entry name" value="STKc_PknB_like"/>
    <property type="match status" value="1"/>
</dbReference>
<dbReference type="Gene3D" id="1.25.40.20">
    <property type="entry name" value="Ankyrin repeat-containing domain"/>
    <property type="match status" value="4"/>
</dbReference>
<evidence type="ECO:0000259" key="7">
    <source>
        <dbReference type="PROSITE" id="PS50011"/>
    </source>
</evidence>
<feature type="repeat" description="ANK" evidence="5">
    <location>
        <begin position="566"/>
        <end position="600"/>
    </location>
</feature>
<dbReference type="Pfam" id="PF00069">
    <property type="entry name" value="Pkinase"/>
    <property type="match status" value="1"/>
</dbReference>
<dbReference type="Pfam" id="PF12796">
    <property type="entry name" value="Ank_2"/>
    <property type="match status" value="2"/>
</dbReference>
<dbReference type="PRINTS" id="PR01415">
    <property type="entry name" value="ANKYRIN"/>
</dbReference>
<feature type="repeat" description="ANK" evidence="5">
    <location>
        <begin position="498"/>
        <end position="530"/>
    </location>
</feature>
<dbReference type="PROSITE" id="PS50297">
    <property type="entry name" value="ANK_REP_REGION"/>
    <property type="match status" value="6"/>
</dbReference>
<dbReference type="SUPFAM" id="SSF48403">
    <property type="entry name" value="Ankyrin repeat"/>
    <property type="match status" value="1"/>
</dbReference>
<dbReference type="GO" id="GO:0005524">
    <property type="term" value="F:ATP binding"/>
    <property type="evidence" value="ECO:0007669"/>
    <property type="project" value="UniProtKB-UniRule"/>
</dbReference>
<dbReference type="PANTHER" id="PTHR24123:SF33">
    <property type="entry name" value="PROTEIN HOS4"/>
    <property type="match status" value="1"/>
</dbReference>
<feature type="binding site" evidence="6">
    <location>
        <position position="44"/>
    </location>
    <ligand>
        <name>ATP</name>
        <dbReference type="ChEBI" id="CHEBI:30616"/>
    </ligand>
</feature>
<dbReference type="OrthoDB" id="5518868at2"/>
<feature type="domain" description="Protein kinase" evidence="7">
    <location>
        <begin position="15"/>
        <end position="281"/>
    </location>
</feature>
<protein>
    <submittedName>
        <fullName evidence="8">Serine/threonine protein kinase</fullName>
    </submittedName>
</protein>
<accession>A0A1Z4LZ91</accession>
<dbReference type="InterPro" id="IPR008271">
    <property type="entry name" value="Ser/Thr_kinase_AS"/>
</dbReference>
<keyword evidence="8" id="KW-0418">Kinase</keyword>
<dbReference type="InterPro" id="IPR002110">
    <property type="entry name" value="Ankyrin_rpt"/>
</dbReference>
<dbReference type="AlphaFoldDB" id="A0A1Z4LZ91"/>
<evidence type="ECO:0000313" key="9">
    <source>
        <dbReference type="Proteomes" id="UP000218418"/>
    </source>
</evidence>
<dbReference type="PROSITE" id="PS50011">
    <property type="entry name" value="PROTEIN_KINASE_DOM"/>
    <property type="match status" value="1"/>
</dbReference>
<dbReference type="GO" id="GO:0004674">
    <property type="term" value="F:protein serine/threonine kinase activity"/>
    <property type="evidence" value="ECO:0007669"/>
    <property type="project" value="UniProtKB-KW"/>
</dbReference>
<keyword evidence="1" id="KW-0677">Repeat</keyword>
<dbReference type="PANTHER" id="PTHR24123">
    <property type="entry name" value="ANKYRIN REPEAT-CONTAINING"/>
    <property type="match status" value="1"/>
</dbReference>
<name>A0A1Z4LZ91_9CYAN</name>
<feature type="repeat" description="ANK" evidence="5">
    <location>
        <begin position="403"/>
        <end position="435"/>
    </location>
</feature>
<dbReference type="InterPro" id="IPR036770">
    <property type="entry name" value="Ankyrin_rpt-contain_sf"/>
</dbReference>
<proteinExistence type="predicted"/>
<dbReference type="InterPro" id="IPR000719">
    <property type="entry name" value="Prot_kinase_dom"/>
</dbReference>
<evidence type="ECO:0000256" key="5">
    <source>
        <dbReference type="PROSITE-ProRule" id="PRU00023"/>
    </source>
</evidence>
<keyword evidence="3 6" id="KW-0067">ATP-binding</keyword>
<keyword evidence="8" id="KW-0723">Serine/threonine-protein kinase</keyword>
<dbReference type="Gene3D" id="1.10.510.10">
    <property type="entry name" value="Transferase(Phosphotransferase) domain 1"/>
    <property type="match status" value="1"/>
</dbReference>
<dbReference type="SMART" id="SM00220">
    <property type="entry name" value="S_TKc"/>
    <property type="match status" value="1"/>
</dbReference>
<feature type="repeat" description="ANK" evidence="5">
    <location>
        <begin position="532"/>
        <end position="565"/>
    </location>
</feature>
<dbReference type="SUPFAM" id="SSF56112">
    <property type="entry name" value="Protein kinase-like (PK-like)"/>
    <property type="match status" value="1"/>
</dbReference>
<gene>
    <name evidence="8" type="ORF">NIES267_60370</name>
</gene>
<dbReference type="InterPro" id="IPR051165">
    <property type="entry name" value="Multifunctional_ANK_Repeat"/>
</dbReference>
<evidence type="ECO:0000256" key="4">
    <source>
        <dbReference type="ARBA" id="ARBA00023043"/>
    </source>
</evidence>
<keyword evidence="9" id="KW-1185">Reference proteome</keyword>
<evidence type="ECO:0000256" key="1">
    <source>
        <dbReference type="ARBA" id="ARBA00022737"/>
    </source>
</evidence>
<keyword evidence="2 6" id="KW-0547">Nucleotide-binding</keyword>
<evidence type="ECO:0000256" key="2">
    <source>
        <dbReference type="ARBA" id="ARBA00022741"/>
    </source>
</evidence>
<feature type="repeat" description="ANK" evidence="5">
    <location>
        <begin position="633"/>
        <end position="674"/>
    </location>
</feature>